<dbReference type="Pfam" id="PF00989">
    <property type="entry name" value="PAS"/>
    <property type="match status" value="1"/>
</dbReference>
<feature type="region of interest" description="Disordered" evidence="6">
    <location>
        <begin position="799"/>
        <end position="838"/>
    </location>
</feature>
<dbReference type="InterPro" id="IPR000014">
    <property type="entry name" value="PAS"/>
</dbReference>
<keyword evidence="2" id="KW-0805">Transcription regulation</keyword>
<feature type="region of interest" description="Disordered" evidence="6">
    <location>
        <begin position="858"/>
        <end position="883"/>
    </location>
</feature>
<dbReference type="SUPFAM" id="SSF55785">
    <property type="entry name" value="PYP-like sensor domain (PAS domain)"/>
    <property type="match status" value="2"/>
</dbReference>
<dbReference type="GO" id="GO:0034751">
    <property type="term" value="C:aryl hydrocarbon receptor complex"/>
    <property type="evidence" value="ECO:0007669"/>
    <property type="project" value="TreeGrafter"/>
</dbReference>
<name>A0AAV6HD44_9TELE</name>
<accession>A0AAV6HD44</accession>
<dbReference type="InterPro" id="IPR039091">
    <property type="entry name" value="AHR/AHRR"/>
</dbReference>
<dbReference type="CDD" id="cd00130">
    <property type="entry name" value="PAS"/>
    <property type="match status" value="2"/>
</dbReference>
<sequence>MLGNDGTYAGKKRKKPVQKIKPRPENAKTNPSKRHRDRLNGELDNLTSLLPFPDEVRSRLDKLSVLRLSVAYINVKNFFNATMKNNPALPVKNGLGTNGVDTTNFSEADLMLQALNGIVLVVTSEGYVFYASPTIQDYLGFHQSDVLHQSVFELIHTEDRAMFRRQLHFALNPQPFSQDQGGDDMQNSSDITWNIMTYDPQDIPPENSSFLERTFVCRMRCLLDNSSGFLAFNFQGRLKFLHGQGAGFGNGTSARPQLALFAVARPVQSPSILEVRSKMVIFQTKHKLDFTPMGIDSSRGMVVLGYTEMEICMRGSGYQFIHAADMMHCADNHVRMMKTGESGNTVFRLLSKKTGWVWVQANAKLIYKDGRPDFIIARQRVLLNEEGEEHVRQRKFQLPFSFTSGEALLYESRPSLDIAEICDTGKAAKIRKVFEDNEVPPDSLLGCFYKQNHTAYMQSDIESQFSMEKVYMETRALVNVPSNSWQGEAPDTKDATLAAMLETFDQVAGDSDLGSALQEMDIGNSELKDWENALLRLAKTKNDVDSSMSLDDILTEDILSYLEETLLKESPERHLAHPQNCAAPENGVEISKFHMGQRTNFRSSCVNGASTLPTDLRSAQQGLGALDSAITDIQIELPKNDAIPSLQDLQLYDIFQKLQGSNGLQQNGSATFSLWENTLQVGISNGVSLVSSASTGSFVKPNGCSLSPQNHHALSNCKTNHISSVQNFPQCHPHVGMPIDPSGHVPVDRKRNVAMDQRNPAVLSAPGTNFTTQQMNNRNSFGPNAHPIGCIPNNVSTPFQNSTCQSPQSAPQHSRLNGLSAESQSHGQWAPNSQNSPTESFLNFVKEKYHLEPTLGLANREHSSPSSCMFQASSPPSASLSQLPHGQATAISSPWKTVNHDHQSPPQGSCYIQWSPSKPVVGTASIPQDHACISPPACQVTSGVSTSDMILQYLNCNEQTQIQCTESSPLPPLACVSETKPPHCYNF</sequence>
<reference evidence="9" key="1">
    <citation type="submission" date="2020-10" db="EMBL/GenBank/DDBJ databases">
        <title>Chromosome-scale genome assembly of the Allis shad, Alosa alosa.</title>
        <authorList>
            <person name="Margot Z."/>
            <person name="Christophe K."/>
            <person name="Cabau C."/>
            <person name="Louis A."/>
            <person name="Berthelot C."/>
            <person name="Parey E."/>
            <person name="Roest Crollius H."/>
            <person name="Montfort J."/>
            <person name="Robinson-Rechavi M."/>
            <person name="Bucao C."/>
            <person name="Bouchez O."/>
            <person name="Gislard M."/>
            <person name="Lluch J."/>
            <person name="Milhes M."/>
            <person name="Lampietro C."/>
            <person name="Lopez Roques C."/>
            <person name="Donnadieu C."/>
            <person name="Braasch I."/>
            <person name="Desvignes T."/>
            <person name="Postlethwait J."/>
            <person name="Bobe J."/>
            <person name="Guiguen Y."/>
        </authorList>
    </citation>
    <scope>NUCLEOTIDE SEQUENCE</scope>
    <source>
        <strain evidence="9">M-15738</strain>
        <tissue evidence="9">Blood</tissue>
    </source>
</reference>
<feature type="region of interest" description="Disordered" evidence="6">
    <location>
        <begin position="1"/>
        <end position="39"/>
    </location>
</feature>
<keyword evidence="10" id="KW-1185">Reference proteome</keyword>
<keyword evidence="4" id="KW-0804">Transcription</keyword>
<dbReference type="Pfam" id="PF14598">
    <property type="entry name" value="PAS_11"/>
    <property type="match status" value="1"/>
</dbReference>
<dbReference type="GO" id="GO:0046983">
    <property type="term" value="F:protein dimerization activity"/>
    <property type="evidence" value="ECO:0007669"/>
    <property type="project" value="InterPro"/>
</dbReference>
<dbReference type="InterPro" id="IPR036638">
    <property type="entry name" value="HLH_DNA-bd_sf"/>
</dbReference>
<evidence type="ECO:0000313" key="10">
    <source>
        <dbReference type="Proteomes" id="UP000823561"/>
    </source>
</evidence>
<keyword evidence="3" id="KW-0238">DNA-binding</keyword>
<feature type="compositionally biased region" description="Low complexity" evidence="6">
    <location>
        <begin position="871"/>
        <end position="883"/>
    </location>
</feature>
<dbReference type="SUPFAM" id="SSF47459">
    <property type="entry name" value="HLH, helix-loop-helix DNA-binding domain"/>
    <property type="match status" value="1"/>
</dbReference>
<dbReference type="Pfam" id="PF23183">
    <property type="entry name" value="bHLH_NPAS4"/>
    <property type="match status" value="1"/>
</dbReference>
<dbReference type="Gene3D" id="4.10.280.10">
    <property type="entry name" value="Helix-loop-helix DNA-binding domain"/>
    <property type="match status" value="1"/>
</dbReference>
<evidence type="ECO:0000256" key="5">
    <source>
        <dbReference type="ARBA" id="ARBA00023242"/>
    </source>
</evidence>
<dbReference type="AlphaFoldDB" id="A0AAV6HD44"/>
<evidence type="ECO:0000256" key="6">
    <source>
        <dbReference type="SAM" id="MobiDB-lite"/>
    </source>
</evidence>
<evidence type="ECO:0000256" key="3">
    <source>
        <dbReference type="ARBA" id="ARBA00023125"/>
    </source>
</evidence>
<feature type="domain" description="BHLH" evidence="8">
    <location>
        <begin position="23"/>
        <end position="76"/>
    </location>
</feature>
<dbReference type="InterPro" id="IPR035965">
    <property type="entry name" value="PAS-like_dom_sf"/>
</dbReference>
<dbReference type="PROSITE" id="PS50112">
    <property type="entry name" value="PAS"/>
    <property type="match status" value="1"/>
</dbReference>
<keyword evidence="5" id="KW-0539">Nucleus</keyword>
<dbReference type="FunFam" id="3.30.450.20:FF:000019">
    <property type="entry name" value="Aryl hydrocarbon receptor 1"/>
    <property type="match status" value="1"/>
</dbReference>
<proteinExistence type="predicted"/>
<evidence type="ECO:0000256" key="2">
    <source>
        <dbReference type="ARBA" id="ARBA00023015"/>
    </source>
</evidence>
<dbReference type="GO" id="GO:0000976">
    <property type="term" value="F:transcription cis-regulatory region binding"/>
    <property type="evidence" value="ECO:0007669"/>
    <property type="project" value="TreeGrafter"/>
</dbReference>
<evidence type="ECO:0008006" key="11">
    <source>
        <dbReference type="Google" id="ProtNLM"/>
    </source>
</evidence>
<dbReference type="GO" id="GO:0006805">
    <property type="term" value="P:xenobiotic metabolic process"/>
    <property type="evidence" value="ECO:0007669"/>
    <property type="project" value="InterPro"/>
</dbReference>
<gene>
    <name evidence="9" type="ORF">AALO_G00046010</name>
</gene>
<feature type="compositionally biased region" description="Basic residues" evidence="6">
    <location>
        <begin position="10"/>
        <end position="21"/>
    </location>
</feature>
<dbReference type="PROSITE" id="PS50888">
    <property type="entry name" value="BHLH"/>
    <property type="match status" value="1"/>
</dbReference>
<dbReference type="GO" id="GO:0005634">
    <property type="term" value="C:nucleus"/>
    <property type="evidence" value="ECO:0007669"/>
    <property type="project" value="UniProtKB-SubCell"/>
</dbReference>
<dbReference type="PANTHER" id="PTHR10649:SF17">
    <property type="entry name" value="ARYL HYDROCARBON RECEPTOR 2"/>
    <property type="match status" value="1"/>
</dbReference>
<evidence type="ECO:0000259" key="8">
    <source>
        <dbReference type="PROSITE" id="PS50888"/>
    </source>
</evidence>
<evidence type="ECO:0000259" key="7">
    <source>
        <dbReference type="PROSITE" id="PS50112"/>
    </source>
</evidence>
<feature type="domain" description="PAS" evidence="7">
    <location>
        <begin position="104"/>
        <end position="174"/>
    </location>
</feature>
<dbReference type="SMART" id="SM00353">
    <property type="entry name" value="HLH"/>
    <property type="match status" value="1"/>
</dbReference>
<dbReference type="FunFam" id="3.30.450.20:FF:000035">
    <property type="entry name" value="Aryl hydrocarbon receptor"/>
    <property type="match status" value="1"/>
</dbReference>
<dbReference type="EMBL" id="JADWDJ010000003">
    <property type="protein sequence ID" value="KAG5283776.1"/>
    <property type="molecule type" value="Genomic_DNA"/>
</dbReference>
<organism evidence="9 10">
    <name type="scientific">Alosa alosa</name>
    <name type="common">allis shad</name>
    <dbReference type="NCBI Taxonomy" id="278164"/>
    <lineage>
        <taxon>Eukaryota</taxon>
        <taxon>Metazoa</taxon>
        <taxon>Chordata</taxon>
        <taxon>Craniata</taxon>
        <taxon>Vertebrata</taxon>
        <taxon>Euteleostomi</taxon>
        <taxon>Actinopterygii</taxon>
        <taxon>Neopterygii</taxon>
        <taxon>Teleostei</taxon>
        <taxon>Clupei</taxon>
        <taxon>Clupeiformes</taxon>
        <taxon>Clupeoidei</taxon>
        <taxon>Clupeidae</taxon>
        <taxon>Alosa</taxon>
    </lineage>
</organism>
<protein>
    <recommendedName>
        <fullName evidence="11">Aryl hydrocarbon receptor 2</fullName>
    </recommendedName>
</protein>
<dbReference type="Gene3D" id="3.30.450.20">
    <property type="entry name" value="PAS domain"/>
    <property type="match status" value="2"/>
</dbReference>
<dbReference type="GO" id="GO:0004879">
    <property type="term" value="F:nuclear receptor activity"/>
    <property type="evidence" value="ECO:0007669"/>
    <property type="project" value="TreeGrafter"/>
</dbReference>
<evidence type="ECO:0000313" key="9">
    <source>
        <dbReference type="EMBL" id="KAG5283776.1"/>
    </source>
</evidence>
<comment type="caution">
    <text evidence="9">The sequence shown here is derived from an EMBL/GenBank/DDBJ whole genome shotgun (WGS) entry which is preliminary data.</text>
</comment>
<evidence type="ECO:0000256" key="4">
    <source>
        <dbReference type="ARBA" id="ARBA00023163"/>
    </source>
</evidence>
<dbReference type="InterPro" id="IPR056192">
    <property type="entry name" value="bHLH_NPAS4"/>
</dbReference>
<dbReference type="PANTHER" id="PTHR10649">
    <property type="entry name" value="ARYL HYDROCARBON RECEPTOR"/>
    <property type="match status" value="1"/>
</dbReference>
<dbReference type="CDD" id="cd19696">
    <property type="entry name" value="bHLH-PAS_AhR_like"/>
    <property type="match status" value="1"/>
</dbReference>
<dbReference type="SMART" id="SM00091">
    <property type="entry name" value="PAS"/>
    <property type="match status" value="1"/>
</dbReference>
<evidence type="ECO:0000256" key="1">
    <source>
        <dbReference type="ARBA" id="ARBA00004123"/>
    </source>
</evidence>
<dbReference type="Proteomes" id="UP000823561">
    <property type="component" value="Chromosome 3"/>
</dbReference>
<dbReference type="InterPro" id="IPR013767">
    <property type="entry name" value="PAS_fold"/>
</dbReference>
<comment type="subcellular location">
    <subcellularLocation>
        <location evidence="1">Nucleus</location>
    </subcellularLocation>
</comment>
<dbReference type="InterPro" id="IPR011598">
    <property type="entry name" value="bHLH_dom"/>
</dbReference>